<accession>A0A446D0Q4</accession>
<evidence type="ECO:0000259" key="2">
    <source>
        <dbReference type="Pfam" id="PF00440"/>
    </source>
</evidence>
<protein>
    <submittedName>
        <fullName evidence="4">Helix-turn-helix domain-containing protein</fullName>
    </submittedName>
</protein>
<reference evidence="3 5" key="1">
    <citation type="submission" date="2018-07" db="EMBL/GenBank/DDBJ databases">
        <authorList>
            <person name="Peeters C."/>
        </authorList>
    </citation>
    <scope>NUCLEOTIDE SEQUENCE [LARGE SCALE GENOMIC DNA]</scope>
    <source>
        <strain evidence="3 5">LMG 30378</strain>
    </source>
</reference>
<dbReference type="InterPro" id="IPR001647">
    <property type="entry name" value="HTH_TetR"/>
</dbReference>
<dbReference type="SUPFAM" id="SSF46689">
    <property type="entry name" value="Homeodomain-like"/>
    <property type="match status" value="1"/>
</dbReference>
<evidence type="ECO:0000313" key="6">
    <source>
        <dbReference type="Proteomes" id="UP001456224"/>
    </source>
</evidence>
<feature type="domain" description="HTH tetR-type" evidence="2">
    <location>
        <begin position="8"/>
        <end position="54"/>
    </location>
</feature>
<dbReference type="OrthoDB" id="6684185at2"/>
<dbReference type="Gene3D" id="1.10.357.10">
    <property type="entry name" value="Tetracycline Repressor, domain 2"/>
    <property type="match status" value="1"/>
</dbReference>
<dbReference type="Proteomes" id="UP001456224">
    <property type="component" value="Chromosome"/>
</dbReference>
<evidence type="ECO:0000313" key="5">
    <source>
        <dbReference type="Proteomes" id="UP000289465"/>
    </source>
</evidence>
<dbReference type="Proteomes" id="UP000289465">
    <property type="component" value="Unassembled WGS sequence"/>
</dbReference>
<evidence type="ECO:0000256" key="1">
    <source>
        <dbReference type="ARBA" id="ARBA00023125"/>
    </source>
</evidence>
<evidence type="ECO:0000313" key="4">
    <source>
        <dbReference type="EMBL" id="WXR75422.1"/>
    </source>
</evidence>
<dbReference type="AlphaFoldDB" id="A0A446D0Q4"/>
<sequence>MKTRERLLLTAERLIAEEGLGQVSMRRINAEAGARNLSAVHYHFGSLEGVIAAIFDYRSPAVERRRGSMLDALLARGGNPPSLEEVLRLAVWPLAETMLSDAEDNHYVRFLSAINRLPRLDGWEVVPRRNRRSITRCYLLLRRMPLGVPADILHLRIMMGLREMFHVLADVDHNVRERHPTLRDPLVTFHANELVTKLMSALLAPVSEATQAALGILRASAASRKGSIYGVDSILVPKAR</sequence>
<keyword evidence="6" id="KW-1185">Reference proteome</keyword>
<dbReference type="Pfam" id="PF00440">
    <property type="entry name" value="TetR_N"/>
    <property type="match status" value="1"/>
</dbReference>
<reference evidence="4 6" key="2">
    <citation type="submission" date="2024-03" db="EMBL/GenBank/DDBJ databases">
        <title>Reference genomes for the five species model microbial community.</title>
        <authorList>
            <person name="Padfield D."/>
        </authorList>
    </citation>
    <scope>NUCLEOTIDE SEQUENCE [LARGE SCALE GENOMIC DNA]</scope>
    <source>
        <strain evidence="4 6">AB1</strain>
    </source>
</reference>
<dbReference type="RefSeq" id="WP_129246576.1">
    <property type="nucleotide sequence ID" value="NZ_CP148753.1"/>
</dbReference>
<dbReference type="GO" id="GO:0003677">
    <property type="term" value="F:DNA binding"/>
    <property type="evidence" value="ECO:0007669"/>
    <property type="project" value="UniProtKB-KW"/>
</dbReference>
<organism evidence="3 5">
    <name type="scientific">Achromobacter veterisilvae</name>
    <dbReference type="NCBI Taxonomy" id="2069367"/>
    <lineage>
        <taxon>Bacteria</taxon>
        <taxon>Pseudomonadati</taxon>
        <taxon>Pseudomonadota</taxon>
        <taxon>Betaproteobacteria</taxon>
        <taxon>Burkholderiales</taxon>
        <taxon>Alcaligenaceae</taxon>
        <taxon>Achromobacter</taxon>
    </lineage>
</organism>
<evidence type="ECO:0000313" key="3">
    <source>
        <dbReference type="EMBL" id="SSW73647.1"/>
    </source>
</evidence>
<proteinExistence type="predicted"/>
<keyword evidence="1" id="KW-0238">DNA-binding</keyword>
<name>A0A446D0Q4_9BURK</name>
<gene>
    <name evidence="3" type="ORF">AVE30378_05994</name>
    <name evidence="4" type="ORF">WHX56_07915</name>
</gene>
<dbReference type="EMBL" id="UFQC01000058">
    <property type="protein sequence ID" value="SSW73647.1"/>
    <property type="molecule type" value="Genomic_DNA"/>
</dbReference>
<dbReference type="InterPro" id="IPR009057">
    <property type="entry name" value="Homeodomain-like_sf"/>
</dbReference>
<dbReference type="EMBL" id="CP148753">
    <property type="protein sequence ID" value="WXR75422.1"/>
    <property type="molecule type" value="Genomic_DNA"/>
</dbReference>